<dbReference type="InterPro" id="IPR013083">
    <property type="entry name" value="Znf_RING/FYVE/PHD"/>
</dbReference>
<dbReference type="GO" id="GO:0006513">
    <property type="term" value="P:protein monoubiquitination"/>
    <property type="evidence" value="ECO:0007669"/>
    <property type="project" value="TreeGrafter"/>
</dbReference>
<dbReference type="Proteomes" id="UP000085678">
    <property type="component" value="Unplaced"/>
</dbReference>
<dbReference type="PROSITE" id="PS50089">
    <property type="entry name" value="ZF_RING_2"/>
    <property type="match status" value="1"/>
</dbReference>
<dbReference type="Pfam" id="PF13445">
    <property type="entry name" value="zf-RING_UBOX"/>
    <property type="match status" value="1"/>
</dbReference>
<protein>
    <submittedName>
        <fullName evidence="9">Tripartite motif-containing 13</fullName>
    </submittedName>
</protein>
<dbReference type="GeneID" id="106167920"/>
<evidence type="ECO:0000313" key="9">
    <source>
        <dbReference type="RefSeq" id="XP_013402269.1"/>
    </source>
</evidence>
<dbReference type="SMART" id="SM00184">
    <property type="entry name" value="RING"/>
    <property type="match status" value="1"/>
</dbReference>
<dbReference type="SUPFAM" id="SSF57845">
    <property type="entry name" value="B-box zinc-binding domain"/>
    <property type="match status" value="1"/>
</dbReference>
<dbReference type="PROSITE" id="PS50119">
    <property type="entry name" value="ZF_BBOX"/>
    <property type="match status" value="1"/>
</dbReference>
<keyword evidence="1" id="KW-0479">Metal-binding</keyword>
<dbReference type="Pfam" id="PF00643">
    <property type="entry name" value="zf-B_box"/>
    <property type="match status" value="1"/>
</dbReference>
<feature type="coiled-coil region" evidence="5">
    <location>
        <begin position="151"/>
        <end position="203"/>
    </location>
</feature>
<dbReference type="PANTHER" id="PTHR25462">
    <property type="entry name" value="BONUS, ISOFORM C-RELATED"/>
    <property type="match status" value="1"/>
</dbReference>
<dbReference type="KEGG" id="lak:106167920"/>
<dbReference type="GO" id="GO:0061630">
    <property type="term" value="F:ubiquitin protein ligase activity"/>
    <property type="evidence" value="ECO:0007669"/>
    <property type="project" value="TreeGrafter"/>
</dbReference>
<evidence type="ECO:0000256" key="5">
    <source>
        <dbReference type="SAM" id="Coils"/>
    </source>
</evidence>
<dbReference type="OrthoDB" id="6161879at2759"/>
<sequence length="234" mass="27143">MINRMEGELTCSICLELYTTPLMLPCTHNFCEQCIQGLVRHGGGARTFACPTCRREVVQDRSFLSSLPVNRSLNQVVKAFIKEKESNTLAASMCFLHNEPRNLFCTTCKTDMCQKCLQKDESHLRFGHHVAAVEELITEEKRKLNPVVEEAKRLQGDIHEKQRQIKAEEESIKRKLNPVVEEAKRLQGDIHEKQRQIKAEEESIKVRIMMHMYLSKWVEFHVSPNMYCTVTDHQ</sequence>
<evidence type="ECO:0000256" key="2">
    <source>
        <dbReference type="ARBA" id="ARBA00022771"/>
    </source>
</evidence>
<dbReference type="AlphaFoldDB" id="A0A1S3IXJ7"/>
<organism evidence="8 9">
    <name type="scientific">Lingula anatina</name>
    <name type="common">Brachiopod</name>
    <name type="synonym">Lingula unguis</name>
    <dbReference type="NCBI Taxonomy" id="7574"/>
    <lineage>
        <taxon>Eukaryota</taxon>
        <taxon>Metazoa</taxon>
        <taxon>Spiralia</taxon>
        <taxon>Lophotrochozoa</taxon>
        <taxon>Brachiopoda</taxon>
        <taxon>Linguliformea</taxon>
        <taxon>Lingulata</taxon>
        <taxon>Lingulida</taxon>
        <taxon>Linguloidea</taxon>
        <taxon>Lingulidae</taxon>
        <taxon>Lingula</taxon>
    </lineage>
</organism>
<name>A0A1S3IXJ7_LINAN</name>
<keyword evidence="2 4" id="KW-0863">Zinc-finger</keyword>
<dbReference type="InterPro" id="IPR001841">
    <property type="entry name" value="Znf_RING"/>
</dbReference>
<dbReference type="RefSeq" id="XP_013402269.1">
    <property type="nucleotide sequence ID" value="XM_013546815.1"/>
</dbReference>
<keyword evidence="8" id="KW-1185">Reference proteome</keyword>
<evidence type="ECO:0000256" key="4">
    <source>
        <dbReference type="PROSITE-ProRule" id="PRU00024"/>
    </source>
</evidence>
<evidence type="ECO:0000256" key="1">
    <source>
        <dbReference type="ARBA" id="ARBA00022723"/>
    </source>
</evidence>
<reference evidence="9" key="1">
    <citation type="submission" date="2025-08" db="UniProtKB">
        <authorList>
            <consortium name="RefSeq"/>
        </authorList>
    </citation>
    <scope>IDENTIFICATION</scope>
    <source>
        <tissue evidence="9">Gonads</tissue>
    </source>
</reference>
<evidence type="ECO:0000256" key="3">
    <source>
        <dbReference type="ARBA" id="ARBA00022833"/>
    </source>
</evidence>
<accession>A0A1S3IXJ7</accession>
<gene>
    <name evidence="9" type="primary">LOC106167920</name>
</gene>
<dbReference type="InterPro" id="IPR047153">
    <property type="entry name" value="TRIM45/56/19-like"/>
</dbReference>
<dbReference type="GO" id="GO:0008270">
    <property type="term" value="F:zinc ion binding"/>
    <property type="evidence" value="ECO:0007669"/>
    <property type="project" value="UniProtKB-KW"/>
</dbReference>
<dbReference type="PANTHER" id="PTHR25462:SF229">
    <property type="entry name" value="TRANSCRIPTION INTERMEDIARY FACTOR 1-BETA"/>
    <property type="match status" value="1"/>
</dbReference>
<feature type="domain" description="B box-type" evidence="7">
    <location>
        <begin position="89"/>
        <end position="133"/>
    </location>
</feature>
<feature type="domain" description="RING-type" evidence="6">
    <location>
        <begin position="11"/>
        <end position="54"/>
    </location>
</feature>
<dbReference type="Gene3D" id="3.30.40.10">
    <property type="entry name" value="Zinc/RING finger domain, C3HC4 (zinc finger)"/>
    <property type="match status" value="1"/>
</dbReference>
<dbReference type="InterPro" id="IPR000315">
    <property type="entry name" value="Znf_B-box"/>
</dbReference>
<keyword evidence="3" id="KW-0862">Zinc</keyword>
<evidence type="ECO:0000313" key="8">
    <source>
        <dbReference type="Proteomes" id="UP000085678"/>
    </source>
</evidence>
<dbReference type="SUPFAM" id="SSF57850">
    <property type="entry name" value="RING/U-box"/>
    <property type="match status" value="1"/>
</dbReference>
<dbReference type="PROSITE" id="PS00518">
    <property type="entry name" value="ZF_RING_1"/>
    <property type="match status" value="1"/>
</dbReference>
<evidence type="ECO:0000259" key="6">
    <source>
        <dbReference type="PROSITE" id="PS50089"/>
    </source>
</evidence>
<proteinExistence type="predicted"/>
<keyword evidence="5" id="KW-0175">Coiled coil</keyword>
<dbReference type="InParanoid" id="A0A1S3IXJ7"/>
<dbReference type="InterPro" id="IPR027370">
    <property type="entry name" value="Znf-RING_euk"/>
</dbReference>
<dbReference type="InterPro" id="IPR017907">
    <property type="entry name" value="Znf_RING_CS"/>
</dbReference>
<evidence type="ECO:0000259" key="7">
    <source>
        <dbReference type="PROSITE" id="PS50119"/>
    </source>
</evidence>
<dbReference type="Gene3D" id="3.30.160.60">
    <property type="entry name" value="Classic Zinc Finger"/>
    <property type="match status" value="1"/>
</dbReference>